<dbReference type="InterPro" id="IPR037528">
    <property type="entry name" value="ArgB"/>
</dbReference>
<dbReference type="GO" id="GO:0003991">
    <property type="term" value="F:acetylglutamate kinase activity"/>
    <property type="evidence" value="ECO:0007669"/>
    <property type="project" value="UniProtKB-UniRule"/>
</dbReference>
<dbReference type="Gene3D" id="3.40.1160.10">
    <property type="entry name" value="Acetylglutamate kinase-like"/>
    <property type="match status" value="1"/>
</dbReference>
<dbReference type="GO" id="GO:0042450">
    <property type="term" value="P:L-arginine biosynthetic process via ornithine"/>
    <property type="evidence" value="ECO:0007669"/>
    <property type="project" value="UniProtKB-UniRule"/>
</dbReference>
<keyword evidence="4 9" id="KW-0808">Transferase</keyword>
<comment type="similarity">
    <text evidence="9">Belongs to the acetylglutamate kinase family. ArgB subfamily.</text>
</comment>
<dbReference type="EC" id="2.7.2.8" evidence="9"/>
<dbReference type="Pfam" id="PF00696">
    <property type="entry name" value="AA_kinase"/>
    <property type="match status" value="1"/>
</dbReference>
<keyword evidence="9" id="KW-0963">Cytoplasm</keyword>
<dbReference type="NCBIfam" id="TIGR00761">
    <property type="entry name" value="argB"/>
    <property type="match status" value="1"/>
</dbReference>
<dbReference type="HAMAP" id="MF_00082">
    <property type="entry name" value="ArgB"/>
    <property type="match status" value="1"/>
</dbReference>
<comment type="catalytic activity">
    <reaction evidence="8 9">
        <text>N-acetyl-L-glutamate + ATP = N-acetyl-L-glutamyl 5-phosphate + ADP</text>
        <dbReference type="Rhea" id="RHEA:14629"/>
        <dbReference type="ChEBI" id="CHEBI:30616"/>
        <dbReference type="ChEBI" id="CHEBI:44337"/>
        <dbReference type="ChEBI" id="CHEBI:57936"/>
        <dbReference type="ChEBI" id="CHEBI:456216"/>
        <dbReference type="EC" id="2.7.2.8"/>
    </reaction>
</comment>
<dbReference type="GO" id="GO:0005524">
    <property type="term" value="F:ATP binding"/>
    <property type="evidence" value="ECO:0007669"/>
    <property type="project" value="UniProtKB-UniRule"/>
</dbReference>
<evidence type="ECO:0000256" key="6">
    <source>
        <dbReference type="ARBA" id="ARBA00022777"/>
    </source>
</evidence>
<evidence type="ECO:0000256" key="5">
    <source>
        <dbReference type="ARBA" id="ARBA00022741"/>
    </source>
</evidence>
<evidence type="ECO:0000259" key="10">
    <source>
        <dbReference type="Pfam" id="PF00696"/>
    </source>
</evidence>
<feature type="site" description="Transition state stabilizer" evidence="9">
    <location>
        <position position="7"/>
    </location>
</feature>
<dbReference type="InterPro" id="IPR036393">
    <property type="entry name" value="AceGlu_kinase-like_sf"/>
</dbReference>
<dbReference type="CDD" id="cd04238">
    <property type="entry name" value="AAK_NAGK-like"/>
    <property type="match status" value="1"/>
</dbReference>
<dbReference type="PANTHER" id="PTHR23342">
    <property type="entry name" value="N-ACETYLGLUTAMATE SYNTHASE"/>
    <property type="match status" value="1"/>
</dbReference>
<evidence type="ECO:0000256" key="2">
    <source>
        <dbReference type="ARBA" id="ARBA00022571"/>
    </source>
</evidence>
<name>A0A9X3EXM6_9BACT</name>
<keyword evidence="7 9" id="KW-0067">ATP-binding</keyword>
<evidence type="ECO:0000256" key="1">
    <source>
        <dbReference type="ARBA" id="ARBA00004828"/>
    </source>
</evidence>
<keyword evidence="6 9" id="KW-0418">Kinase</keyword>
<dbReference type="EMBL" id="JAPNKE010000002">
    <property type="protein sequence ID" value="MCY1007473.1"/>
    <property type="molecule type" value="Genomic_DNA"/>
</dbReference>
<dbReference type="GO" id="GO:0005737">
    <property type="term" value="C:cytoplasm"/>
    <property type="evidence" value="ECO:0007669"/>
    <property type="project" value="UniProtKB-SubCell"/>
</dbReference>
<feature type="binding site" evidence="9">
    <location>
        <position position="173"/>
    </location>
    <ligand>
        <name>substrate</name>
    </ligand>
</feature>
<dbReference type="RefSeq" id="WP_267770100.1">
    <property type="nucleotide sequence ID" value="NZ_JAPNKE010000002.1"/>
</dbReference>
<dbReference type="PIRSF" id="PIRSF000728">
    <property type="entry name" value="NAGK"/>
    <property type="match status" value="1"/>
</dbReference>
<feature type="binding site" evidence="9">
    <location>
        <begin position="42"/>
        <end position="43"/>
    </location>
    <ligand>
        <name>substrate</name>
    </ligand>
</feature>
<reference evidence="11" key="1">
    <citation type="submission" date="2022-11" db="EMBL/GenBank/DDBJ databases">
        <title>Minimal conservation of predation-associated metabolite biosynthetic gene clusters underscores biosynthetic potential of Myxococcota including descriptions for ten novel species: Archangium lansinium sp. nov., Myxococcus landrumus sp. nov., Nannocystis bai.</title>
        <authorList>
            <person name="Ahearne A."/>
            <person name="Stevens C."/>
            <person name="Phillips K."/>
        </authorList>
    </citation>
    <scope>NUCLEOTIDE SEQUENCE</scope>
    <source>
        <strain evidence="11">Na p29</strain>
    </source>
</reference>
<evidence type="ECO:0000313" key="11">
    <source>
        <dbReference type="EMBL" id="MCY1007473.1"/>
    </source>
</evidence>
<protein>
    <recommendedName>
        <fullName evidence="9">Acetylglutamate kinase</fullName>
        <ecNumber evidence="9">2.7.2.8</ecNumber>
    </recommendedName>
    <alternativeName>
        <fullName evidence="9">N-acetyl-L-glutamate 5-phosphotransferase</fullName>
    </alternativeName>
    <alternativeName>
        <fullName evidence="9">NAG kinase</fullName>
        <shortName evidence="9">NAGK</shortName>
    </alternativeName>
</protein>
<keyword evidence="3 9" id="KW-0028">Amino-acid biosynthesis</keyword>
<gene>
    <name evidence="9 11" type="primary">argB</name>
    <name evidence="11" type="ORF">OV079_18335</name>
</gene>
<sequence>MTTAVLKFGGEVIADAPALAAVLGDVARLTASGWKFAICHGGGPQANALQERLGLQPVKVGGRRVTDEATLQVMKYVLAGELSVDVVAAALAAGLGGALGLSGVSAGLVAARKRPPTRVSGGGEELVDFGLVGDVVEIRTAVIEHLWAGGYTPVINTLGVGLETAGFACPVFNINADTVSSAIAGALKVDHLFLMTGVPGVLRDKDDPSTRIARLSAAEARGAIEMKVIVGGMIPKVEEALANLALGIGAVHILGATAGALQAEAATPGSVGTVLVA</sequence>
<dbReference type="AlphaFoldDB" id="A0A9X3EXM6"/>
<evidence type="ECO:0000256" key="4">
    <source>
        <dbReference type="ARBA" id="ARBA00022679"/>
    </source>
</evidence>
<proteinExistence type="inferred from homology"/>
<evidence type="ECO:0000256" key="8">
    <source>
        <dbReference type="ARBA" id="ARBA00048141"/>
    </source>
</evidence>
<dbReference type="SUPFAM" id="SSF53633">
    <property type="entry name" value="Carbamate kinase-like"/>
    <property type="match status" value="1"/>
</dbReference>
<comment type="pathway">
    <text evidence="1 9">Amino-acid biosynthesis; L-arginine biosynthesis; N(2)-acetyl-L-ornithine from L-glutamate: step 2/4.</text>
</comment>
<feature type="domain" description="Aspartate/glutamate/uridylate kinase" evidence="10">
    <location>
        <begin position="3"/>
        <end position="253"/>
    </location>
</feature>
<keyword evidence="5 9" id="KW-0547">Nucleotide-binding</keyword>
<comment type="function">
    <text evidence="9">Catalyzes the ATP-dependent phosphorylation of N-acetyl-L-glutamate.</text>
</comment>
<organism evidence="11 12">
    <name type="scientific">Nannocystis pusilla</name>
    <dbReference type="NCBI Taxonomy" id="889268"/>
    <lineage>
        <taxon>Bacteria</taxon>
        <taxon>Pseudomonadati</taxon>
        <taxon>Myxococcota</taxon>
        <taxon>Polyangia</taxon>
        <taxon>Nannocystales</taxon>
        <taxon>Nannocystaceae</taxon>
        <taxon>Nannocystis</taxon>
    </lineage>
</organism>
<dbReference type="InterPro" id="IPR001048">
    <property type="entry name" value="Asp/Glu/Uridylate_kinase"/>
</dbReference>
<evidence type="ECO:0000256" key="7">
    <source>
        <dbReference type="ARBA" id="ARBA00022840"/>
    </source>
</evidence>
<feature type="site" description="Transition state stabilizer" evidence="9">
    <location>
        <position position="236"/>
    </location>
</feature>
<evidence type="ECO:0000313" key="12">
    <source>
        <dbReference type="Proteomes" id="UP001150924"/>
    </source>
</evidence>
<dbReference type="InterPro" id="IPR004662">
    <property type="entry name" value="AcgluKinase_fam"/>
</dbReference>
<dbReference type="Proteomes" id="UP001150924">
    <property type="component" value="Unassembled WGS sequence"/>
</dbReference>
<accession>A0A9X3EXM6</accession>
<comment type="caution">
    <text evidence="11">The sequence shown here is derived from an EMBL/GenBank/DDBJ whole genome shotgun (WGS) entry which is preliminary data.</text>
</comment>
<evidence type="ECO:0000256" key="3">
    <source>
        <dbReference type="ARBA" id="ARBA00022605"/>
    </source>
</evidence>
<keyword evidence="2 9" id="KW-0055">Arginine biosynthesis</keyword>
<feature type="binding site" evidence="9">
    <location>
        <position position="64"/>
    </location>
    <ligand>
        <name>substrate</name>
    </ligand>
</feature>
<comment type="subcellular location">
    <subcellularLocation>
        <location evidence="9">Cytoplasm</location>
    </subcellularLocation>
</comment>
<evidence type="ECO:0000256" key="9">
    <source>
        <dbReference type="HAMAP-Rule" id="MF_00082"/>
    </source>
</evidence>
<keyword evidence="12" id="KW-1185">Reference proteome</keyword>
<dbReference type="PANTHER" id="PTHR23342:SF0">
    <property type="entry name" value="N-ACETYLGLUTAMATE SYNTHASE, MITOCHONDRIAL"/>
    <property type="match status" value="1"/>
</dbReference>